<evidence type="ECO:0000313" key="3">
    <source>
        <dbReference type="Proteomes" id="UP000654257"/>
    </source>
</evidence>
<dbReference type="EMBL" id="BMCU01000002">
    <property type="protein sequence ID" value="GGG08003.1"/>
    <property type="molecule type" value="Genomic_DNA"/>
</dbReference>
<feature type="transmembrane region" description="Helical" evidence="1">
    <location>
        <begin position="30"/>
        <end position="47"/>
    </location>
</feature>
<name>A0A917D424_9NOCA</name>
<comment type="caution">
    <text evidence="2">The sequence shown here is derived from an EMBL/GenBank/DDBJ whole genome shotgun (WGS) entry which is preliminary data.</text>
</comment>
<dbReference type="Proteomes" id="UP000654257">
    <property type="component" value="Unassembled WGS sequence"/>
</dbReference>
<reference evidence="2" key="2">
    <citation type="submission" date="2020-09" db="EMBL/GenBank/DDBJ databases">
        <authorList>
            <person name="Sun Q."/>
            <person name="Sedlacek I."/>
        </authorList>
    </citation>
    <scope>NUCLEOTIDE SEQUENCE</scope>
    <source>
        <strain evidence="2">CCM 7905</strain>
    </source>
</reference>
<sequence length="56" mass="6308">MFWKIVLGIVLVWIVLTVVGALVKFLFPLIALSVLVFGLYLLFKAMGKKDRADMPL</sequence>
<dbReference type="RefSeq" id="WP_188544867.1">
    <property type="nucleotide sequence ID" value="NZ_BMCU01000002.1"/>
</dbReference>
<keyword evidence="1" id="KW-1133">Transmembrane helix</keyword>
<organism evidence="2 3">
    <name type="scientific">Rhodococcoides trifolii</name>
    <dbReference type="NCBI Taxonomy" id="908250"/>
    <lineage>
        <taxon>Bacteria</taxon>
        <taxon>Bacillati</taxon>
        <taxon>Actinomycetota</taxon>
        <taxon>Actinomycetes</taxon>
        <taxon>Mycobacteriales</taxon>
        <taxon>Nocardiaceae</taxon>
        <taxon>Rhodococcoides</taxon>
    </lineage>
</organism>
<keyword evidence="1" id="KW-0812">Transmembrane</keyword>
<keyword evidence="1" id="KW-0472">Membrane</keyword>
<evidence type="ECO:0000313" key="2">
    <source>
        <dbReference type="EMBL" id="GGG08003.1"/>
    </source>
</evidence>
<dbReference type="AlphaFoldDB" id="A0A917D424"/>
<evidence type="ECO:0000256" key="1">
    <source>
        <dbReference type="SAM" id="Phobius"/>
    </source>
</evidence>
<gene>
    <name evidence="2" type="ORF">GCM10007304_22620</name>
</gene>
<proteinExistence type="predicted"/>
<accession>A0A917D424</accession>
<keyword evidence="3" id="KW-1185">Reference proteome</keyword>
<reference evidence="2" key="1">
    <citation type="journal article" date="2014" name="Int. J. Syst. Evol. Microbiol.">
        <title>Complete genome sequence of Corynebacterium casei LMG S-19264T (=DSM 44701T), isolated from a smear-ripened cheese.</title>
        <authorList>
            <consortium name="US DOE Joint Genome Institute (JGI-PGF)"/>
            <person name="Walter F."/>
            <person name="Albersmeier A."/>
            <person name="Kalinowski J."/>
            <person name="Ruckert C."/>
        </authorList>
    </citation>
    <scope>NUCLEOTIDE SEQUENCE</scope>
    <source>
        <strain evidence="2">CCM 7905</strain>
    </source>
</reference>
<protein>
    <submittedName>
        <fullName evidence="2">Uncharacterized protein</fullName>
    </submittedName>
</protein>